<feature type="region of interest" description="Disordered" evidence="1">
    <location>
        <begin position="143"/>
        <end position="182"/>
    </location>
</feature>
<sequence>MTSRSLQSRVGHAATLAFVLLMCLKTTLADLLCTQFGSNTFRVGSTLKFQWNDTQTVPIDSFNLNLYCVENSKLIIPNIVPSLSTLTSPSPVTWVVPSDIATHSSECSLNQYFGAFVWSSADPGTGAVKEDMSRCMTLLFVNPNAPGTPGNSGNGGNEDSQQQQPQQPSSPQQGPTNVDEDGNIIVSDQTKSIVIGVGCAVGVLVLAGIVGFYVIRYRNKRAAEEEQSRKLREPIRQGPLFPPSSSGRSSPTGGGISDGSGDGNAGMVATTAHTARLGQSRYNELSSNVSTSDDHGDQFSNHRHSQTTEMSEFGGGAAMMMVPPPPLRTATPPPPASSSQSSASPRPSTPIAAQHAKHFRGSSSSSSSAAFSPTMTYSLSPLATATANNNHHPNGQLLSGTASSGDRPVSVLTSSFIPMEDEADHRKKQQQQQQQYELQIQLQHQQQQQTQQYMNYGSY</sequence>
<feature type="transmembrane region" description="Helical" evidence="2">
    <location>
        <begin position="193"/>
        <end position="215"/>
    </location>
</feature>
<dbReference type="CDD" id="cd12087">
    <property type="entry name" value="TM_EGFR-like"/>
    <property type="match status" value="1"/>
</dbReference>
<keyword evidence="2" id="KW-0812">Transmembrane</keyword>
<evidence type="ECO:0000256" key="3">
    <source>
        <dbReference type="SAM" id="SignalP"/>
    </source>
</evidence>
<feature type="signal peptide" evidence="3">
    <location>
        <begin position="1"/>
        <end position="29"/>
    </location>
</feature>
<feature type="compositionally biased region" description="Low complexity" evidence="1">
    <location>
        <begin position="160"/>
        <end position="173"/>
    </location>
</feature>
<comment type="caution">
    <text evidence="4">The sequence shown here is derived from an EMBL/GenBank/DDBJ whole genome shotgun (WGS) entry which is preliminary data.</text>
</comment>
<keyword evidence="5" id="KW-1185">Reference proteome</keyword>
<feature type="compositionally biased region" description="Basic and acidic residues" evidence="1">
    <location>
        <begin position="225"/>
        <end position="235"/>
    </location>
</feature>
<feature type="compositionally biased region" description="Gly residues" evidence="1">
    <location>
        <begin position="252"/>
        <end position="264"/>
    </location>
</feature>
<keyword evidence="2" id="KW-1133">Transmembrane helix</keyword>
<evidence type="ECO:0000313" key="4">
    <source>
        <dbReference type="EMBL" id="KAG0259409.1"/>
    </source>
</evidence>
<dbReference type="AlphaFoldDB" id="A0A9P6Q2V0"/>
<gene>
    <name evidence="4" type="ORF">DFQ27_004069</name>
</gene>
<evidence type="ECO:0000256" key="1">
    <source>
        <dbReference type="SAM" id="MobiDB-lite"/>
    </source>
</evidence>
<feature type="region of interest" description="Disordered" evidence="1">
    <location>
        <begin position="284"/>
        <end position="372"/>
    </location>
</feature>
<protein>
    <recommendedName>
        <fullName evidence="6">Membrane-associated protein</fullName>
    </recommendedName>
</protein>
<organism evidence="4 5">
    <name type="scientific">Actinomortierella ambigua</name>
    <dbReference type="NCBI Taxonomy" id="1343610"/>
    <lineage>
        <taxon>Eukaryota</taxon>
        <taxon>Fungi</taxon>
        <taxon>Fungi incertae sedis</taxon>
        <taxon>Mucoromycota</taxon>
        <taxon>Mortierellomycotina</taxon>
        <taxon>Mortierellomycetes</taxon>
        <taxon>Mortierellales</taxon>
        <taxon>Mortierellaceae</taxon>
        <taxon>Actinomortierella</taxon>
    </lineage>
</organism>
<feature type="chain" id="PRO_5040117018" description="Membrane-associated protein" evidence="3">
    <location>
        <begin position="30"/>
        <end position="459"/>
    </location>
</feature>
<feature type="region of interest" description="Disordered" evidence="1">
    <location>
        <begin position="225"/>
        <end position="267"/>
    </location>
</feature>
<accession>A0A9P6Q2V0</accession>
<name>A0A9P6Q2V0_9FUNG</name>
<keyword evidence="3" id="KW-0732">Signal</keyword>
<evidence type="ECO:0008006" key="6">
    <source>
        <dbReference type="Google" id="ProtNLM"/>
    </source>
</evidence>
<feature type="region of interest" description="Disordered" evidence="1">
    <location>
        <begin position="385"/>
        <end position="409"/>
    </location>
</feature>
<keyword evidence="2" id="KW-0472">Membrane</keyword>
<feature type="compositionally biased region" description="Low complexity" evidence="1">
    <location>
        <begin position="337"/>
        <end position="350"/>
    </location>
</feature>
<evidence type="ECO:0000313" key="5">
    <source>
        <dbReference type="Proteomes" id="UP000807716"/>
    </source>
</evidence>
<reference evidence="4" key="1">
    <citation type="journal article" date="2020" name="Fungal Divers.">
        <title>Resolving the Mortierellaceae phylogeny through synthesis of multi-gene phylogenetics and phylogenomics.</title>
        <authorList>
            <person name="Vandepol N."/>
            <person name="Liber J."/>
            <person name="Desiro A."/>
            <person name="Na H."/>
            <person name="Kennedy M."/>
            <person name="Barry K."/>
            <person name="Grigoriev I.V."/>
            <person name="Miller A.N."/>
            <person name="O'Donnell K."/>
            <person name="Stajich J.E."/>
            <person name="Bonito G."/>
        </authorList>
    </citation>
    <scope>NUCLEOTIDE SEQUENCE</scope>
    <source>
        <strain evidence="4">BC1065</strain>
    </source>
</reference>
<dbReference type="OrthoDB" id="2443330at2759"/>
<evidence type="ECO:0000256" key="2">
    <source>
        <dbReference type="SAM" id="Phobius"/>
    </source>
</evidence>
<proteinExistence type="predicted"/>
<dbReference type="EMBL" id="JAAAJB010000285">
    <property type="protein sequence ID" value="KAG0259409.1"/>
    <property type="molecule type" value="Genomic_DNA"/>
</dbReference>
<dbReference type="Proteomes" id="UP000807716">
    <property type="component" value="Unassembled WGS sequence"/>
</dbReference>
<feature type="compositionally biased region" description="Pro residues" evidence="1">
    <location>
        <begin position="322"/>
        <end position="336"/>
    </location>
</feature>